<reference evidence="1" key="1">
    <citation type="submission" date="2022-08" db="EMBL/GenBank/DDBJ databases">
        <authorList>
            <person name="Kallberg Y."/>
            <person name="Tangrot J."/>
            <person name="Rosling A."/>
        </authorList>
    </citation>
    <scope>NUCLEOTIDE SEQUENCE</scope>
    <source>
        <strain evidence="1">Wild A</strain>
    </source>
</reference>
<sequence>MFDKEILKSLILRHRDMVKDIEKHGGSCEALKREVKSLEDTYRYHYEGGNRPSHLPSSSNNKKEGAVILDSSGDFVDCCGNTCLFLVEEKVKEKPLVIMKDEKIKTCNYCQKGIIEGISDTNLCIVERQRPSTADYPENLNRETKDIFYHCECYRKKFDTTETKKLREKIRETMTIHHYAPKGIFKNKNEK</sequence>
<keyword evidence="2" id="KW-1185">Reference proteome</keyword>
<organism evidence="1 2">
    <name type="scientific">Funneliformis geosporum</name>
    <dbReference type="NCBI Taxonomy" id="1117311"/>
    <lineage>
        <taxon>Eukaryota</taxon>
        <taxon>Fungi</taxon>
        <taxon>Fungi incertae sedis</taxon>
        <taxon>Mucoromycota</taxon>
        <taxon>Glomeromycotina</taxon>
        <taxon>Glomeromycetes</taxon>
        <taxon>Glomerales</taxon>
        <taxon>Glomeraceae</taxon>
        <taxon>Funneliformis</taxon>
    </lineage>
</organism>
<accession>A0A9W4WIW5</accession>
<evidence type="ECO:0000313" key="2">
    <source>
        <dbReference type="Proteomes" id="UP001153678"/>
    </source>
</evidence>
<protein>
    <submittedName>
        <fullName evidence="1">7709_t:CDS:1</fullName>
    </submittedName>
</protein>
<gene>
    <name evidence="1" type="ORF">FWILDA_LOCUS1923</name>
</gene>
<name>A0A9W4WIW5_9GLOM</name>
<dbReference type="EMBL" id="CAMKVN010000200">
    <property type="protein sequence ID" value="CAI2165143.1"/>
    <property type="molecule type" value="Genomic_DNA"/>
</dbReference>
<comment type="caution">
    <text evidence="1">The sequence shown here is derived from an EMBL/GenBank/DDBJ whole genome shotgun (WGS) entry which is preliminary data.</text>
</comment>
<dbReference type="AlphaFoldDB" id="A0A9W4WIW5"/>
<dbReference type="Proteomes" id="UP001153678">
    <property type="component" value="Unassembled WGS sequence"/>
</dbReference>
<proteinExistence type="predicted"/>
<evidence type="ECO:0000313" key="1">
    <source>
        <dbReference type="EMBL" id="CAI2165143.1"/>
    </source>
</evidence>